<dbReference type="GO" id="GO:0006355">
    <property type="term" value="P:regulation of DNA-templated transcription"/>
    <property type="evidence" value="ECO:0007669"/>
    <property type="project" value="InterPro"/>
</dbReference>
<dbReference type="PROSITE" id="PS50110">
    <property type="entry name" value="RESPONSE_REGULATORY"/>
    <property type="match status" value="1"/>
</dbReference>
<feature type="modified residue" description="4-aspartylphosphate" evidence="3">
    <location>
        <position position="68"/>
    </location>
</feature>
<dbReference type="SUPFAM" id="SSF46894">
    <property type="entry name" value="C-terminal effector domain of the bipartite response regulators"/>
    <property type="match status" value="1"/>
</dbReference>
<dbReference type="Gene3D" id="3.40.50.2300">
    <property type="match status" value="1"/>
</dbReference>
<dbReference type="InterPro" id="IPR011006">
    <property type="entry name" value="CheY-like_superfamily"/>
</dbReference>
<dbReference type="InterPro" id="IPR001789">
    <property type="entry name" value="Sig_transdc_resp-reg_receiver"/>
</dbReference>
<dbReference type="InterPro" id="IPR058245">
    <property type="entry name" value="NreC/VraR/RcsB-like_REC"/>
</dbReference>
<dbReference type="SMART" id="SM00421">
    <property type="entry name" value="HTH_LUXR"/>
    <property type="match status" value="1"/>
</dbReference>
<dbReference type="SUPFAM" id="SSF52172">
    <property type="entry name" value="CheY-like"/>
    <property type="match status" value="1"/>
</dbReference>
<dbReference type="CDD" id="cd06170">
    <property type="entry name" value="LuxR_C_like"/>
    <property type="match status" value="1"/>
</dbReference>
<keyword evidence="1 3" id="KW-0597">Phosphoprotein</keyword>
<evidence type="ECO:0000313" key="6">
    <source>
        <dbReference type="EMBL" id="KFB68831.1"/>
    </source>
</evidence>
<dbReference type="GO" id="GO:0003677">
    <property type="term" value="F:DNA binding"/>
    <property type="evidence" value="ECO:0007669"/>
    <property type="project" value="UniProtKB-KW"/>
</dbReference>
<dbReference type="InterPro" id="IPR016032">
    <property type="entry name" value="Sig_transdc_resp-reg_C-effctor"/>
</dbReference>
<evidence type="ECO:0000256" key="1">
    <source>
        <dbReference type="ARBA" id="ARBA00022553"/>
    </source>
</evidence>
<comment type="caution">
    <text evidence="6">The sequence shown here is derived from an EMBL/GenBank/DDBJ whole genome shotgun (WGS) entry which is preliminary data.</text>
</comment>
<dbReference type="PANTHER" id="PTHR43214:SF43">
    <property type="entry name" value="TWO-COMPONENT RESPONSE REGULATOR"/>
    <property type="match status" value="1"/>
</dbReference>
<dbReference type="CDD" id="cd17535">
    <property type="entry name" value="REC_NarL-like"/>
    <property type="match status" value="1"/>
</dbReference>
<dbReference type="EMBL" id="JDSS02000019">
    <property type="protein sequence ID" value="KFB68831.1"/>
    <property type="molecule type" value="Genomic_DNA"/>
</dbReference>
<evidence type="ECO:0000256" key="3">
    <source>
        <dbReference type="PROSITE-ProRule" id="PRU00169"/>
    </source>
</evidence>
<dbReference type="PRINTS" id="PR00038">
    <property type="entry name" value="HTHLUXR"/>
</dbReference>
<feature type="domain" description="HTH luxR-type" evidence="4">
    <location>
        <begin position="155"/>
        <end position="220"/>
    </location>
</feature>
<dbReference type="PROSITE" id="PS50043">
    <property type="entry name" value="HTH_LUXR_2"/>
    <property type="match status" value="1"/>
</dbReference>
<sequence length="224" mass="24281">MDGQEGISAGAKRTPVTVLVVDDHPALRAGLRSLIDSDPALRVLAEVDSGEAAYAAYRKHRPDTVVMDLSMEGFGGIEAIRRIRKLDPQAAVLVYSVHDSRVLLERALEAGAMGFVTKGSNVETLLLGLKQVAKGESFVSADLLPALLERHRPSGAAQFNRLTQREFQVFRLLSEGHTLPECASILNLSSKTVSNHFTQIRAKLGVSSLAEMARMAIRQGLIEP</sequence>
<accession>A0A084Y287</accession>
<dbReference type="InterPro" id="IPR000792">
    <property type="entry name" value="Tscrpt_reg_LuxR_C"/>
</dbReference>
<evidence type="ECO:0000313" key="7">
    <source>
        <dbReference type="Proteomes" id="UP000019812"/>
    </source>
</evidence>
<dbReference type="SMART" id="SM00448">
    <property type="entry name" value="REC"/>
    <property type="match status" value="1"/>
</dbReference>
<organism evidence="6 7">
    <name type="scientific">Candidatus Accumulibacter vicinus</name>
    <dbReference type="NCBI Taxonomy" id="2954382"/>
    <lineage>
        <taxon>Bacteria</taxon>
        <taxon>Pseudomonadati</taxon>
        <taxon>Pseudomonadota</taxon>
        <taxon>Betaproteobacteria</taxon>
        <taxon>Candidatus Accumulibacter</taxon>
    </lineage>
</organism>
<evidence type="ECO:0000256" key="2">
    <source>
        <dbReference type="ARBA" id="ARBA00023125"/>
    </source>
</evidence>
<name>A0A084Y287_9PROT</name>
<dbReference type="Pfam" id="PF00196">
    <property type="entry name" value="GerE"/>
    <property type="match status" value="1"/>
</dbReference>
<keyword evidence="2" id="KW-0238">DNA-binding</keyword>
<feature type="domain" description="Response regulatory" evidence="5">
    <location>
        <begin position="17"/>
        <end position="133"/>
    </location>
</feature>
<dbReference type="AlphaFoldDB" id="A0A084Y287"/>
<dbReference type="PANTHER" id="PTHR43214">
    <property type="entry name" value="TWO-COMPONENT RESPONSE REGULATOR"/>
    <property type="match status" value="1"/>
</dbReference>
<dbReference type="STRING" id="1457154.CAPSK01_001686"/>
<reference evidence="6 7" key="1">
    <citation type="submission" date="2014-07" db="EMBL/GenBank/DDBJ databases">
        <title>Expanding our view of genomic diversity in Candidatus Accumulibacter clades.</title>
        <authorList>
            <person name="Skennerton C.T."/>
            <person name="Barr J.J."/>
            <person name="Slater F.R."/>
            <person name="Bond P.L."/>
            <person name="Tyson G.W."/>
        </authorList>
    </citation>
    <scope>NUCLEOTIDE SEQUENCE [LARGE SCALE GENOMIC DNA]</scope>
    <source>
        <strain evidence="7">SK-01</strain>
    </source>
</reference>
<evidence type="ECO:0000259" key="5">
    <source>
        <dbReference type="PROSITE" id="PS50110"/>
    </source>
</evidence>
<dbReference type="GO" id="GO:0000160">
    <property type="term" value="P:phosphorelay signal transduction system"/>
    <property type="evidence" value="ECO:0007669"/>
    <property type="project" value="InterPro"/>
</dbReference>
<evidence type="ECO:0000259" key="4">
    <source>
        <dbReference type="PROSITE" id="PS50043"/>
    </source>
</evidence>
<dbReference type="Proteomes" id="UP000019812">
    <property type="component" value="Unassembled WGS sequence"/>
</dbReference>
<gene>
    <name evidence="6" type="primary">uvrY</name>
    <name evidence="6" type="ORF">CAPSK01_001686</name>
</gene>
<dbReference type="RefSeq" id="WP_273703276.1">
    <property type="nucleotide sequence ID" value="NZ_JDSS02000019.1"/>
</dbReference>
<proteinExistence type="predicted"/>
<protein>
    <submittedName>
        <fullName evidence="6">Response regulator UvrY</fullName>
    </submittedName>
</protein>
<dbReference type="Pfam" id="PF00072">
    <property type="entry name" value="Response_reg"/>
    <property type="match status" value="1"/>
</dbReference>
<dbReference type="InterPro" id="IPR039420">
    <property type="entry name" value="WalR-like"/>
</dbReference>